<reference evidence="2 3" key="1">
    <citation type="submission" date="2018-07" db="EMBL/GenBank/DDBJ databases">
        <title>Genome sequence of Azospirillum sp. ATCC 49961.</title>
        <authorList>
            <person name="Sant'Anna F.H."/>
            <person name="Baldani J.I."/>
            <person name="Zilli J.E."/>
            <person name="Reis V.M."/>
            <person name="Hartmann A."/>
            <person name="Cruz L."/>
            <person name="de Souza E.M."/>
            <person name="de Oliveira Pedrosa F."/>
            <person name="Passaglia L.M.P."/>
        </authorList>
    </citation>
    <scope>NUCLEOTIDE SEQUENCE [LARGE SCALE GENOMIC DNA]</scope>
    <source>
        <strain evidence="2 3">ATCC 49961</strain>
    </source>
</reference>
<name>A0A9W7NHZ0_9PROT</name>
<organism evidence="2 3">
    <name type="scientific">Roseomonas genomospecies 6</name>
    <dbReference type="NCBI Taxonomy" id="214106"/>
    <lineage>
        <taxon>Bacteria</taxon>
        <taxon>Pseudomonadati</taxon>
        <taxon>Pseudomonadota</taxon>
        <taxon>Alphaproteobacteria</taxon>
        <taxon>Acetobacterales</taxon>
        <taxon>Roseomonadaceae</taxon>
        <taxon>Roseomonas</taxon>
    </lineage>
</organism>
<evidence type="ECO:0000313" key="2">
    <source>
        <dbReference type="EMBL" id="KAA0679198.1"/>
    </source>
</evidence>
<protein>
    <submittedName>
        <fullName evidence="2">Phosphorylase</fullName>
    </submittedName>
</protein>
<dbReference type="Gene3D" id="3.40.50.1580">
    <property type="entry name" value="Nucleoside phosphorylase domain"/>
    <property type="match status" value="1"/>
</dbReference>
<dbReference type="GO" id="GO:0009116">
    <property type="term" value="P:nucleoside metabolic process"/>
    <property type="evidence" value="ECO:0007669"/>
    <property type="project" value="InterPro"/>
</dbReference>
<dbReference type="Pfam" id="PF01048">
    <property type="entry name" value="PNP_UDP_1"/>
    <property type="match status" value="1"/>
</dbReference>
<sequence length="244" mass="24587">MAAAILTGMALEARLARRTGRPVACATGHAAAAEAARRLLEGGAGGIVSFGVAGGLAPDLKPGSLIVATAVIDEEGTVYGACRRWHRHLRHALPQARPAVVAGALVPAASRDDKARLRACTGAVAVDLESLAVARVCRAWGRPFAVLRAVADPEWRALPAAALAGLDGDGRMSPGAVLARLAADPRQVVALGRLAWDLGCALAALRKAADAFPGELLGGGPIGGGPIGGGPLGLDPAQRVRDVA</sequence>
<dbReference type="AlphaFoldDB" id="A0A9W7NHZ0"/>
<evidence type="ECO:0000313" key="3">
    <source>
        <dbReference type="Proteomes" id="UP000480854"/>
    </source>
</evidence>
<feature type="domain" description="Nucleoside phosphorylase" evidence="1">
    <location>
        <begin position="28"/>
        <end position="152"/>
    </location>
</feature>
<accession>A0A9W7NHZ0</accession>
<dbReference type="GO" id="GO:0003824">
    <property type="term" value="F:catalytic activity"/>
    <property type="evidence" value="ECO:0007669"/>
    <property type="project" value="InterPro"/>
</dbReference>
<evidence type="ECO:0000259" key="1">
    <source>
        <dbReference type="Pfam" id="PF01048"/>
    </source>
</evidence>
<dbReference type="InterPro" id="IPR035994">
    <property type="entry name" value="Nucleoside_phosphorylase_sf"/>
</dbReference>
<dbReference type="SUPFAM" id="SSF53167">
    <property type="entry name" value="Purine and uridine phosphorylases"/>
    <property type="match status" value="1"/>
</dbReference>
<gene>
    <name evidence="2" type="ORF">DS843_16955</name>
</gene>
<dbReference type="Proteomes" id="UP000480854">
    <property type="component" value="Unassembled WGS sequence"/>
</dbReference>
<comment type="caution">
    <text evidence="2">The sequence shown here is derived from an EMBL/GenBank/DDBJ whole genome shotgun (WGS) entry which is preliminary data.</text>
</comment>
<dbReference type="EMBL" id="QOKW01000013">
    <property type="protein sequence ID" value="KAA0679198.1"/>
    <property type="molecule type" value="Genomic_DNA"/>
</dbReference>
<dbReference type="RefSeq" id="WP_149470058.1">
    <property type="nucleotide sequence ID" value="NZ_QOKW01000013.1"/>
</dbReference>
<dbReference type="OrthoDB" id="7357315at2"/>
<dbReference type="InterPro" id="IPR000845">
    <property type="entry name" value="Nucleoside_phosphorylase_d"/>
</dbReference>
<proteinExistence type="predicted"/>
<keyword evidence="3" id="KW-1185">Reference proteome</keyword>